<evidence type="ECO:0000256" key="3">
    <source>
        <dbReference type="SAM" id="MobiDB-lite"/>
    </source>
</evidence>
<evidence type="ECO:0000256" key="2">
    <source>
        <dbReference type="ARBA" id="ARBA00023002"/>
    </source>
</evidence>
<gene>
    <name evidence="5" type="ORF">METZ01_LOCUS86101</name>
</gene>
<dbReference type="FunFam" id="3.30.360.10:FF:000002">
    <property type="entry name" value="Glyceraldehyde-3-phosphate dehydrogenase"/>
    <property type="match status" value="1"/>
</dbReference>
<dbReference type="PANTHER" id="PTHR43148">
    <property type="entry name" value="GLYCERALDEHYDE-3-PHOSPHATE DEHYDROGENASE 2"/>
    <property type="match status" value="1"/>
</dbReference>
<sequence>MTIKIGINGLGRIGRMVIRSLIESKNKNIEIKHINNRTNSETSCLLLKYDSVHGRFNANINFNEKNLIINKKKISFSQETELSKINWKKYGVDIVLECTGKYNSKEKSIQHIKNGAKKVIVSAPCKNADKTIVYGVNHKSINKNDLIISAASCTTNCLAPIAYVINKEFKIEKGFMTTIHSYTTDQRLLDNSHKDPRRARSAGQSIVPTSTGASKTLGEIIPELKGKLEGLAMRVPTPNVSLVDLVFNTKNKLSIKKINELFIKASKKELKNVLDTTNERLVSIDFNHNSNSAIVDLALTSVVGDNMGKISAWYDNEWGFASRMNDLVEYIHKI</sequence>
<dbReference type="Gene3D" id="3.40.50.720">
    <property type="entry name" value="NAD(P)-binding Rossmann-like Domain"/>
    <property type="match status" value="1"/>
</dbReference>
<evidence type="ECO:0000313" key="5">
    <source>
        <dbReference type="EMBL" id="SVA33247.1"/>
    </source>
</evidence>
<dbReference type="EMBL" id="UINC01007424">
    <property type="protein sequence ID" value="SVA33247.1"/>
    <property type="molecule type" value="Genomic_DNA"/>
</dbReference>
<dbReference type="GO" id="GO:0016620">
    <property type="term" value="F:oxidoreductase activity, acting on the aldehyde or oxo group of donors, NAD or NADP as acceptor"/>
    <property type="evidence" value="ECO:0007669"/>
    <property type="project" value="InterPro"/>
</dbReference>
<name>A0A381V0V3_9ZZZZ</name>
<dbReference type="InterPro" id="IPR036291">
    <property type="entry name" value="NAD(P)-bd_dom_sf"/>
</dbReference>
<protein>
    <recommendedName>
        <fullName evidence="4">Glyceraldehyde 3-phosphate dehydrogenase NAD(P) binding domain-containing protein</fullName>
    </recommendedName>
</protein>
<dbReference type="InterPro" id="IPR006424">
    <property type="entry name" value="Glyceraldehyde-3-P_DH_1"/>
</dbReference>
<dbReference type="InterPro" id="IPR020830">
    <property type="entry name" value="GlycerAld_3-P_DH_AS"/>
</dbReference>
<keyword evidence="2" id="KW-0560">Oxidoreductase</keyword>
<dbReference type="PROSITE" id="PS00071">
    <property type="entry name" value="GAPDH"/>
    <property type="match status" value="1"/>
</dbReference>
<evidence type="ECO:0000259" key="4">
    <source>
        <dbReference type="SMART" id="SM00846"/>
    </source>
</evidence>
<dbReference type="SUPFAM" id="SSF51735">
    <property type="entry name" value="NAD(P)-binding Rossmann-fold domains"/>
    <property type="match status" value="1"/>
</dbReference>
<comment type="similarity">
    <text evidence="1">Belongs to the glyceraldehyde-3-phosphate dehydrogenase family.</text>
</comment>
<feature type="region of interest" description="Disordered" evidence="3">
    <location>
        <begin position="189"/>
        <end position="208"/>
    </location>
</feature>
<dbReference type="SMART" id="SM00846">
    <property type="entry name" value="Gp_dh_N"/>
    <property type="match status" value="1"/>
</dbReference>
<organism evidence="5">
    <name type="scientific">marine metagenome</name>
    <dbReference type="NCBI Taxonomy" id="408172"/>
    <lineage>
        <taxon>unclassified sequences</taxon>
        <taxon>metagenomes</taxon>
        <taxon>ecological metagenomes</taxon>
    </lineage>
</organism>
<dbReference type="FunFam" id="3.40.50.720:FF:000001">
    <property type="entry name" value="Glyceraldehyde-3-phosphate dehydrogenase"/>
    <property type="match status" value="1"/>
</dbReference>
<accession>A0A381V0V3</accession>
<evidence type="ECO:0000256" key="1">
    <source>
        <dbReference type="ARBA" id="ARBA00007406"/>
    </source>
</evidence>
<dbReference type="AlphaFoldDB" id="A0A381V0V3"/>
<dbReference type="GO" id="GO:0006006">
    <property type="term" value="P:glucose metabolic process"/>
    <property type="evidence" value="ECO:0007669"/>
    <property type="project" value="InterPro"/>
</dbReference>
<feature type="domain" description="Glyceraldehyde 3-phosphate dehydrogenase NAD(P) binding" evidence="4">
    <location>
        <begin position="3"/>
        <end position="153"/>
    </location>
</feature>
<dbReference type="InterPro" id="IPR020831">
    <property type="entry name" value="GlycerAld/Erythrose_P_DH"/>
</dbReference>
<dbReference type="Pfam" id="PF00044">
    <property type="entry name" value="Gp_dh_N"/>
    <property type="match status" value="1"/>
</dbReference>
<dbReference type="Pfam" id="PF02800">
    <property type="entry name" value="Gp_dh_C"/>
    <property type="match status" value="1"/>
</dbReference>
<reference evidence="5" key="1">
    <citation type="submission" date="2018-05" db="EMBL/GenBank/DDBJ databases">
        <authorList>
            <person name="Lanie J.A."/>
            <person name="Ng W.-L."/>
            <person name="Kazmierczak K.M."/>
            <person name="Andrzejewski T.M."/>
            <person name="Davidsen T.M."/>
            <person name="Wayne K.J."/>
            <person name="Tettelin H."/>
            <person name="Glass J.I."/>
            <person name="Rusch D."/>
            <person name="Podicherti R."/>
            <person name="Tsui H.-C.T."/>
            <person name="Winkler M.E."/>
        </authorList>
    </citation>
    <scope>NUCLEOTIDE SEQUENCE</scope>
</reference>
<dbReference type="SUPFAM" id="SSF55347">
    <property type="entry name" value="Glyceraldehyde-3-phosphate dehydrogenase-like, C-terminal domain"/>
    <property type="match status" value="1"/>
</dbReference>
<dbReference type="NCBIfam" id="TIGR01534">
    <property type="entry name" value="GAPDH-I"/>
    <property type="match status" value="1"/>
</dbReference>
<dbReference type="PRINTS" id="PR00078">
    <property type="entry name" value="G3PDHDRGNASE"/>
</dbReference>
<dbReference type="CDD" id="cd05214">
    <property type="entry name" value="GAPDH_I_N"/>
    <property type="match status" value="1"/>
</dbReference>
<dbReference type="InterPro" id="IPR020828">
    <property type="entry name" value="GlycerAld_3-P_DH_NAD(P)-bd"/>
</dbReference>
<dbReference type="GO" id="GO:0051287">
    <property type="term" value="F:NAD binding"/>
    <property type="evidence" value="ECO:0007669"/>
    <property type="project" value="InterPro"/>
</dbReference>
<dbReference type="GO" id="GO:0050661">
    <property type="term" value="F:NADP binding"/>
    <property type="evidence" value="ECO:0007669"/>
    <property type="project" value="InterPro"/>
</dbReference>
<dbReference type="PIRSF" id="PIRSF000149">
    <property type="entry name" value="GAP_DH"/>
    <property type="match status" value="1"/>
</dbReference>
<proteinExistence type="inferred from homology"/>
<dbReference type="CDD" id="cd18126">
    <property type="entry name" value="GAPDH_I_C"/>
    <property type="match status" value="1"/>
</dbReference>
<dbReference type="InterPro" id="IPR020829">
    <property type="entry name" value="GlycerAld_3-P_DH_cat"/>
</dbReference>
<dbReference type="Gene3D" id="3.30.360.10">
    <property type="entry name" value="Dihydrodipicolinate Reductase, domain 2"/>
    <property type="match status" value="1"/>
</dbReference>